<accession>A0ABU6QZ59</accession>
<sequence length="167" mass="19092">MDGGGLVIEEDMEFYLLRVCTKLQLGSPRFERSVYYSQEGEPHYKFLVSLVCEEADISLKTSGCFSAAEGHARDDAAYTLLDMLLMKTGHSICDFNYRRVCVLQQQLEELQGSQGNQLARRLREKEAECARLNEEIEKFCKYLNLVVLSELSWVKYREGHATGCSRS</sequence>
<feature type="coiled-coil region" evidence="1">
    <location>
        <begin position="115"/>
        <end position="142"/>
    </location>
</feature>
<reference evidence="2 3" key="1">
    <citation type="journal article" date="2023" name="Plants (Basel)">
        <title>Bridging the Gap: Combining Genomics and Transcriptomics Approaches to Understand Stylosanthes scabra, an Orphan Legume from the Brazilian Caatinga.</title>
        <authorList>
            <person name="Ferreira-Neto J.R.C."/>
            <person name="da Silva M.D."/>
            <person name="Binneck E."/>
            <person name="de Melo N.F."/>
            <person name="da Silva R.H."/>
            <person name="de Melo A.L.T.M."/>
            <person name="Pandolfi V."/>
            <person name="Bustamante F.O."/>
            <person name="Brasileiro-Vidal A.C."/>
            <person name="Benko-Iseppon A.M."/>
        </authorList>
    </citation>
    <scope>NUCLEOTIDE SEQUENCE [LARGE SCALE GENOMIC DNA]</scope>
    <source>
        <tissue evidence="2">Leaves</tissue>
    </source>
</reference>
<evidence type="ECO:0000313" key="3">
    <source>
        <dbReference type="Proteomes" id="UP001341840"/>
    </source>
</evidence>
<protein>
    <submittedName>
        <fullName evidence="2">Uncharacterized protein</fullName>
    </submittedName>
</protein>
<comment type="caution">
    <text evidence="2">The sequence shown here is derived from an EMBL/GenBank/DDBJ whole genome shotgun (WGS) entry which is preliminary data.</text>
</comment>
<organism evidence="2 3">
    <name type="scientific">Stylosanthes scabra</name>
    <dbReference type="NCBI Taxonomy" id="79078"/>
    <lineage>
        <taxon>Eukaryota</taxon>
        <taxon>Viridiplantae</taxon>
        <taxon>Streptophyta</taxon>
        <taxon>Embryophyta</taxon>
        <taxon>Tracheophyta</taxon>
        <taxon>Spermatophyta</taxon>
        <taxon>Magnoliopsida</taxon>
        <taxon>eudicotyledons</taxon>
        <taxon>Gunneridae</taxon>
        <taxon>Pentapetalae</taxon>
        <taxon>rosids</taxon>
        <taxon>fabids</taxon>
        <taxon>Fabales</taxon>
        <taxon>Fabaceae</taxon>
        <taxon>Papilionoideae</taxon>
        <taxon>50 kb inversion clade</taxon>
        <taxon>dalbergioids sensu lato</taxon>
        <taxon>Dalbergieae</taxon>
        <taxon>Pterocarpus clade</taxon>
        <taxon>Stylosanthes</taxon>
    </lineage>
</organism>
<evidence type="ECO:0000313" key="2">
    <source>
        <dbReference type="EMBL" id="MED6117376.1"/>
    </source>
</evidence>
<keyword evidence="1" id="KW-0175">Coiled coil</keyword>
<evidence type="ECO:0000256" key="1">
    <source>
        <dbReference type="SAM" id="Coils"/>
    </source>
</evidence>
<proteinExistence type="predicted"/>
<dbReference type="EMBL" id="JASCZI010005622">
    <property type="protein sequence ID" value="MED6117376.1"/>
    <property type="molecule type" value="Genomic_DNA"/>
</dbReference>
<gene>
    <name evidence="2" type="ORF">PIB30_109453</name>
</gene>
<keyword evidence="3" id="KW-1185">Reference proteome</keyword>
<name>A0ABU6QZ59_9FABA</name>
<dbReference type="Proteomes" id="UP001341840">
    <property type="component" value="Unassembled WGS sequence"/>
</dbReference>